<dbReference type="CDD" id="cd18379">
    <property type="entry name" value="BTB_POZ_Kv3_KCNC"/>
    <property type="match status" value="1"/>
</dbReference>
<dbReference type="Gene3D" id="3.30.710.10">
    <property type="entry name" value="Potassium Channel Kv1.1, Chain A"/>
    <property type="match status" value="1"/>
</dbReference>
<dbReference type="Proteomes" id="UP001163046">
    <property type="component" value="Unassembled WGS sequence"/>
</dbReference>
<proteinExistence type="predicted"/>
<dbReference type="Pfam" id="PF00520">
    <property type="entry name" value="Ion_trans"/>
    <property type="match status" value="1"/>
</dbReference>
<dbReference type="GO" id="GO:0008076">
    <property type="term" value="C:voltage-gated potassium channel complex"/>
    <property type="evidence" value="ECO:0007669"/>
    <property type="project" value="InterPro"/>
</dbReference>
<evidence type="ECO:0000256" key="12">
    <source>
        <dbReference type="SAM" id="MobiDB-lite"/>
    </source>
</evidence>
<feature type="domain" description="BTB" evidence="14">
    <location>
        <begin position="19"/>
        <end position="122"/>
    </location>
</feature>
<dbReference type="InterPro" id="IPR003968">
    <property type="entry name" value="K_chnl_volt-dep_Kv"/>
</dbReference>
<comment type="caution">
    <text evidence="15">The sequence shown here is derived from an EMBL/GenBank/DDBJ whole genome shotgun (WGS) entry which is preliminary data.</text>
</comment>
<dbReference type="InterPro" id="IPR011333">
    <property type="entry name" value="SKP1/BTB/POZ_sf"/>
</dbReference>
<feature type="transmembrane region" description="Helical" evidence="13">
    <location>
        <begin position="231"/>
        <end position="253"/>
    </location>
</feature>
<dbReference type="AlphaFoldDB" id="A0A9X0CE70"/>
<evidence type="ECO:0000256" key="7">
    <source>
        <dbReference type="ARBA" id="ARBA00022958"/>
    </source>
</evidence>
<dbReference type="GO" id="GO:0001508">
    <property type="term" value="P:action potential"/>
    <property type="evidence" value="ECO:0007669"/>
    <property type="project" value="TreeGrafter"/>
</dbReference>
<feature type="compositionally biased region" description="Basic and acidic residues" evidence="12">
    <location>
        <begin position="773"/>
        <end position="787"/>
    </location>
</feature>
<name>A0A9X0CE70_9CNID</name>
<feature type="region of interest" description="Disordered" evidence="12">
    <location>
        <begin position="468"/>
        <end position="584"/>
    </location>
</feature>
<evidence type="ECO:0000256" key="1">
    <source>
        <dbReference type="ARBA" id="ARBA00004141"/>
    </source>
</evidence>
<dbReference type="PRINTS" id="PR00169">
    <property type="entry name" value="KCHANNEL"/>
</dbReference>
<feature type="region of interest" description="Disordered" evidence="12">
    <location>
        <begin position="726"/>
        <end position="787"/>
    </location>
</feature>
<dbReference type="Gene3D" id="1.20.120.350">
    <property type="entry name" value="Voltage-gated potassium channels. Chain C"/>
    <property type="match status" value="1"/>
</dbReference>
<feature type="compositionally biased region" description="Basic and acidic residues" evidence="12">
    <location>
        <begin position="735"/>
        <end position="746"/>
    </location>
</feature>
<evidence type="ECO:0000256" key="9">
    <source>
        <dbReference type="ARBA" id="ARBA00023065"/>
    </source>
</evidence>
<feature type="compositionally biased region" description="Basic and acidic residues" evidence="12">
    <location>
        <begin position="526"/>
        <end position="548"/>
    </location>
</feature>
<evidence type="ECO:0000256" key="5">
    <source>
        <dbReference type="ARBA" id="ARBA00022826"/>
    </source>
</evidence>
<sequence>MKTRQRYEIIPRVVDTTQRRIILNVGGRKHETYLSTVRNYPDTRLYWVVENVTKAIDYDSEKIELFFDRHPGIFEQVLNYYRTGKLHCPHDVCGPLFEEELAYWGIDEKEMEHCCWTSYSQHRDAEQNLKTFNVHEGDLDQDTDLESDRLEDTTPARDCGRFTWWTKYQPKIWPILEEPHSSKAAKIFSIISVALILLSVGTSCALTLPQFAKDSRNADPSAPARDHTTDLIFTTIDFFCGIWFTFELVLRIIFCPRRRVFFRQVTNWIDILSVMPFYLRIFDPDGDSPIADALLMIRLLRLFRFFRLLYGLQILLHTLKASSYELGLLLLILLIPVILFSSIIYYIERTMDGLHTKFRSIPESFWWSLITMTTVGYGDMTPKTWVGKIIGGACAICGLLVVALPISIIGSNFNLYYAHAQARLKLPRKKNKVLLNSITSDFSNRGNFSGVRRRGLRMRSHVGFETGDEENLLTGVRNSHPPRQNSFPKQNTPEYSRNSRTWSFPSSKSENGLNSEVKTSPTNSRPVKERRFSRNERIIPKLGDLPEKDETEENDYSVNRLETSKPDSSMNDNSRNSLNVPGVTHFSPADRLPLWIAENGKTPRVRSFSVPTNTHRPFPTTPPRKSQSQSSDICERCSLPRETQTLYGDEDHKSSSGEVCCCCSEKRGGITRESNNNSTYTIYIPGVDEAVQVSMESLPSWSRELPFNGSGISPIQLDVVPRWKRAQSEDGSEPENLHEQDERETLVSELGDSRTALDGPRREPKRPLLLIDMPKKHDKSPDEETFI</sequence>
<dbReference type="SUPFAM" id="SSF54695">
    <property type="entry name" value="POZ domain"/>
    <property type="match status" value="1"/>
</dbReference>
<keyword evidence="5" id="KW-0631">Potassium channel</keyword>
<evidence type="ECO:0000259" key="14">
    <source>
        <dbReference type="SMART" id="SM00225"/>
    </source>
</evidence>
<evidence type="ECO:0000256" key="10">
    <source>
        <dbReference type="ARBA" id="ARBA00023136"/>
    </source>
</evidence>
<dbReference type="InterPro" id="IPR005821">
    <property type="entry name" value="Ion_trans_dom"/>
</dbReference>
<keyword evidence="3" id="KW-0633">Potassium transport</keyword>
<organism evidence="15 16">
    <name type="scientific">Desmophyllum pertusum</name>
    <dbReference type="NCBI Taxonomy" id="174260"/>
    <lineage>
        <taxon>Eukaryota</taxon>
        <taxon>Metazoa</taxon>
        <taxon>Cnidaria</taxon>
        <taxon>Anthozoa</taxon>
        <taxon>Hexacorallia</taxon>
        <taxon>Scleractinia</taxon>
        <taxon>Caryophylliina</taxon>
        <taxon>Caryophylliidae</taxon>
        <taxon>Desmophyllum</taxon>
    </lineage>
</organism>
<keyword evidence="6" id="KW-0851">Voltage-gated channel</keyword>
<evidence type="ECO:0000256" key="11">
    <source>
        <dbReference type="ARBA" id="ARBA00023303"/>
    </source>
</evidence>
<feature type="transmembrane region" description="Helical" evidence="13">
    <location>
        <begin position="265"/>
        <end position="282"/>
    </location>
</feature>
<keyword evidence="2" id="KW-0813">Transport</keyword>
<dbReference type="InterPro" id="IPR027359">
    <property type="entry name" value="Volt_channel_dom_sf"/>
</dbReference>
<dbReference type="GO" id="GO:0005251">
    <property type="term" value="F:delayed rectifier potassium channel activity"/>
    <property type="evidence" value="ECO:0007669"/>
    <property type="project" value="TreeGrafter"/>
</dbReference>
<dbReference type="EMBL" id="MU827792">
    <property type="protein sequence ID" value="KAJ7330624.1"/>
    <property type="molecule type" value="Genomic_DNA"/>
</dbReference>
<keyword evidence="8 13" id="KW-1133">Transmembrane helix</keyword>
<dbReference type="FunFam" id="3.30.710.10:FF:000002">
    <property type="entry name" value="Potassium voltage-gated channel subfamily C member 2"/>
    <property type="match status" value="1"/>
</dbReference>
<feature type="transmembrane region" description="Helical" evidence="13">
    <location>
        <begin position="187"/>
        <end position="211"/>
    </location>
</feature>
<evidence type="ECO:0000256" key="2">
    <source>
        <dbReference type="ARBA" id="ARBA00022448"/>
    </source>
</evidence>
<dbReference type="FunFam" id="1.10.287.70:FF:000002">
    <property type="entry name" value="Potassium voltage-gated channel subfamily a member"/>
    <property type="match status" value="1"/>
</dbReference>
<gene>
    <name evidence="15" type="ORF">OS493_022239</name>
</gene>
<dbReference type="SUPFAM" id="SSF81324">
    <property type="entry name" value="Voltage-gated potassium channels"/>
    <property type="match status" value="1"/>
</dbReference>
<feature type="compositionally biased region" description="Polar residues" evidence="12">
    <location>
        <begin position="623"/>
        <end position="632"/>
    </location>
</feature>
<feature type="region of interest" description="Disordered" evidence="12">
    <location>
        <begin position="606"/>
        <end position="632"/>
    </location>
</feature>
<dbReference type="InterPro" id="IPR028325">
    <property type="entry name" value="VG_K_chnl"/>
</dbReference>
<comment type="subcellular location">
    <subcellularLocation>
        <location evidence="1">Membrane</location>
        <topology evidence="1">Multi-pass membrane protein</topology>
    </subcellularLocation>
</comment>
<dbReference type="PRINTS" id="PR01498">
    <property type="entry name" value="SHAWCHANNEL"/>
</dbReference>
<dbReference type="Pfam" id="PF02214">
    <property type="entry name" value="BTB_2"/>
    <property type="match status" value="1"/>
</dbReference>
<dbReference type="InterPro" id="IPR003131">
    <property type="entry name" value="T1-type_BTB"/>
</dbReference>
<keyword evidence="9" id="KW-0406">Ion transport</keyword>
<feature type="transmembrane region" description="Helical" evidence="13">
    <location>
        <begin position="389"/>
        <end position="418"/>
    </location>
</feature>
<dbReference type="PANTHER" id="PTHR11537">
    <property type="entry name" value="VOLTAGE-GATED POTASSIUM CHANNEL"/>
    <property type="match status" value="1"/>
</dbReference>
<evidence type="ECO:0000313" key="16">
    <source>
        <dbReference type="Proteomes" id="UP001163046"/>
    </source>
</evidence>
<keyword evidence="10 13" id="KW-0472">Membrane</keyword>
<accession>A0A9X0CE70</accession>
<feature type="transmembrane region" description="Helical" evidence="13">
    <location>
        <begin position="326"/>
        <end position="347"/>
    </location>
</feature>
<dbReference type="SMART" id="SM00225">
    <property type="entry name" value="BTB"/>
    <property type="match status" value="1"/>
</dbReference>
<evidence type="ECO:0000256" key="6">
    <source>
        <dbReference type="ARBA" id="ARBA00022882"/>
    </source>
</evidence>
<dbReference type="OrthoDB" id="5961775at2759"/>
<keyword evidence="4 13" id="KW-0812">Transmembrane</keyword>
<evidence type="ECO:0000256" key="8">
    <source>
        <dbReference type="ARBA" id="ARBA00022989"/>
    </source>
</evidence>
<protein>
    <recommendedName>
        <fullName evidence="14">BTB domain-containing protein</fullName>
    </recommendedName>
</protein>
<feature type="compositionally biased region" description="Polar residues" evidence="12">
    <location>
        <begin position="556"/>
        <end position="579"/>
    </location>
</feature>
<dbReference type="Gene3D" id="1.10.287.70">
    <property type="match status" value="1"/>
</dbReference>
<keyword evidence="11" id="KW-0407">Ion channel</keyword>
<keyword evidence="16" id="KW-1185">Reference proteome</keyword>
<dbReference type="InterPro" id="IPR000210">
    <property type="entry name" value="BTB/POZ_dom"/>
</dbReference>
<dbReference type="GO" id="GO:0051260">
    <property type="term" value="P:protein homooligomerization"/>
    <property type="evidence" value="ECO:0007669"/>
    <property type="project" value="InterPro"/>
</dbReference>
<evidence type="ECO:0000256" key="3">
    <source>
        <dbReference type="ARBA" id="ARBA00022538"/>
    </source>
</evidence>
<dbReference type="PANTHER" id="PTHR11537:SF252">
    <property type="entry name" value="POTASSIUM VOLTAGE-GATED CHANNEL PROTEIN SHAW"/>
    <property type="match status" value="1"/>
</dbReference>
<evidence type="ECO:0000256" key="13">
    <source>
        <dbReference type="SAM" id="Phobius"/>
    </source>
</evidence>
<evidence type="ECO:0000256" key="4">
    <source>
        <dbReference type="ARBA" id="ARBA00022692"/>
    </source>
</evidence>
<dbReference type="PRINTS" id="PR01491">
    <property type="entry name" value="KVCHANNEL"/>
</dbReference>
<dbReference type="InterPro" id="IPR003974">
    <property type="entry name" value="K_chnl_volt-dep_Kv3"/>
</dbReference>
<reference evidence="15" key="1">
    <citation type="submission" date="2023-01" db="EMBL/GenBank/DDBJ databases">
        <title>Genome assembly of the deep-sea coral Lophelia pertusa.</title>
        <authorList>
            <person name="Herrera S."/>
            <person name="Cordes E."/>
        </authorList>
    </citation>
    <scope>NUCLEOTIDE SEQUENCE</scope>
    <source>
        <strain evidence="15">USNM1676648</strain>
        <tissue evidence="15">Polyp</tissue>
    </source>
</reference>
<evidence type="ECO:0000313" key="15">
    <source>
        <dbReference type="EMBL" id="KAJ7330624.1"/>
    </source>
</evidence>
<keyword evidence="7" id="KW-0630">Potassium</keyword>
<feature type="compositionally biased region" description="Polar residues" evidence="12">
    <location>
        <begin position="481"/>
        <end position="525"/>
    </location>
</feature>